<evidence type="ECO:0000256" key="1">
    <source>
        <dbReference type="SAM" id="SignalP"/>
    </source>
</evidence>
<evidence type="ECO:0000259" key="2">
    <source>
        <dbReference type="Pfam" id="PF07727"/>
    </source>
</evidence>
<evidence type="ECO:0000313" key="3">
    <source>
        <dbReference type="EMBL" id="SPC99676.1"/>
    </source>
</evidence>
<keyword evidence="1" id="KW-0732">Signal</keyword>
<dbReference type="AlphaFoldDB" id="A0A2N9GAM5"/>
<proteinExistence type="predicted"/>
<sequence length="150" mass="16397">MFPLFITSLPVVTNLILVLINASFSVILAPPTPPPLSRVYVRRHHQAILPVPASPHIEPPTSGHVKPLLLLPPSTSTSADPPPPSTLDIDLLVAIRKVKQNPDGTVDHLKARLVAKGFTQTYDIDYTQTFSPTAKLNFIHIIIFLAANFD</sequence>
<reference evidence="3" key="1">
    <citation type="submission" date="2018-02" db="EMBL/GenBank/DDBJ databases">
        <authorList>
            <person name="Cohen D.B."/>
            <person name="Kent A.D."/>
        </authorList>
    </citation>
    <scope>NUCLEOTIDE SEQUENCE</scope>
</reference>
<feature type="chain" id="PRO_5014925634" description="Reverse transcriptase Ty1/copia-type domain-containing protein" evidence="1">
    <location>
        <begin position="30"/>
        <end position="150"/>
    </location>
</feature>
<gene>
    <name evidence="3" type="ORF">FSB_LOCUS27558</name>
</gene>
<feature type="signal peptide" evidence="1">
    <location>
        <begin position="1"/>
        <end position="29"/>
    </location>
</feature>
<dbReference type="Pfam" id="PF07727">
    <property type="entry name" value="RVT_2"/>
    <property type="match status" value="1"/>
</dbReference>
<name>A0A2N9GAM5_FAGSY</name>
<dbReference type="EMBL" id="OIVN01002001">
    <property type="protein sequence ID" value="SPC99676.1"/>
    <property type="molecule type" value="Genomic_DNA"/>
</dbReference>
<accession>A0A2N9GAM5</accession>
<dbReference type="InterPro" id="IPR013103">
    <property type="entry name" value="RVT_2"/>
</dbReference>
<organism evidence="3">
    <name type="scientific">Fagus sylvatica</name>
    <name type="common">Beechnut</name>
    <dbReference type="NCBI Taxonomy" id="28930"/>
    <lineage>
        <taxon>Eukaryota</taxon>
        <taxon>Viridiplantae</taxon>
        <taxon>Streptophyta</taxon>
        <taxon>Embryophyta</taxon>
        <taxon>Tracheophyta</taxon>
        <taxon>Spermatophyta</taxon>
        <taxon>Magnoliopsida</taxon>
        <taxon>eudicotyledons</taxon>
        <taxon>Gunneridae</taxon>
        <taxon>Pentapetalae</taxon>
        <taxon>rosids</taxon>
        <taxon>fabids</taxon>
        <taxon>Fagales</taxon>
        <taxon>Fagaceae</taxon>
        <taxon>Fagus</taxon>
    </lineage>
</organism>
<feature type="domain" description="Reverse transcriptase Ty1/copia-type" evidence="2">
    <location>
        <begin position="99"/>
        <end position="148"/>
    </location>
</feature>
<protein>
    <recommendedName>
        <fullName evidence="2">Reverse transcriptase Ty1/copia-type domain-containing protein</fullName>
    </recommendedName>
</protein>